<sequence length="787" mass="89569">MGKNYGEPVKYDPDFNGPLHNRSCTDVFWLILFIVFLGVWAFVGYYGVHHGNIQKLLAPVDSNGTRCGLDSGFEERKYLVFFDIQECLSPSTPITGCPTPQVCVKECPTATINFKHLTESEFKIYKSSMVCKYDVPMTNMILSDALRYIDERRCAGSVLKSQPALFRCIGDLSSLRCKGDMKTASQDASCLLNPSEARSSLVNKATALDSYIGWFVASCMTFFTSTRDERDTQIVRSNICFNNAYELFIFYIMVEAVLGRCMAGLNELKSLINSLNITHLDTEKALERFTALIQLNQLSGQIVHDLVESRWFLLGALIVVICICFIYILLLRWVVGPVVWISLVGVLGLLLFCTYLCYKNYVYYRENVTLHQTTNLKGYVQSFLTKSETWMALVVILAIIVVILLLIVIFLRSRINVAVALIREGSKAVTAIKSTVFFPIIPWIIQCFVIGYGALVLMYLLSMGENVFIAVLNNDTNCPFTSDFKDGMSCNPATFQAGVMAAQLLNPEHCRKVVCHFTGLDGPTSVVWLHLANLLGFFWTMFFVGGLSDMMLASTFSTWYWTRRKSDLPFFTLTAGVYRTIRYHPGTVAFGSLIIAIVRVIRVILEYIDQKLKKFDNPFTRCIMCFCKCFCWCLENFLKFISKNAYIMCAVYGYNFCKSAREAFSLLMRNIVRTVVLDKVTDFIFFLSKLLISIGVGVATYYLLESKFLHNITKMQMLHYNYIPATILSIATYLICTIYFKVYEMAVDTLFLCFLEDCERNDGSPEKPYFMSKNLMRILGKKNKKFD</sequence>
<dbReference type="AlphaFoldDB" id="A0A8S0ZXY8"/>
<evidence type="ECO:0000313" key="9">
    <source>
        <dbReference type="EMBL" id="CAB3255482.1"/>
    </source>
</evidence>
<comment type="caution">
    <text evidence="8">The sequence shown here is derived from an EMBL/GenBank/DDBJ whole genome shotgun (WGS) entry which is preliminary data.</text>
</comment>
<dbReference type="Proteomes" id="UP000494106">
    <property type="component" value="Unassembled WGS sequence"/>
</dbReference>
<comment type="function">
    <text evidence="7">Choline transporter.</text>
</comment>
<dbReference type="EMBL" id="CADEBD010000303">
    <property type="protein sequence ID" value="CAB3236911.1"/>
    <property type="molecule type" value="Genomic_DNA"/>
</dbReference>
<dbReference type="InterPro" id="IPR007603">
    <property type="entry name" value="Choline_transptr-like"/>
</dbReference>
<name>A0A8S0ZXY8_ARCPL</name>
<keyword evidence="4 7" id="KW-1133">Transmembrane helix</keyword>
<feature type="transmembrane region" description="Helical" evidence="7">
    <location>
        <begin position="27"/>
        <end position="48"/>
    </location>
</feature>
<dbReference type="OrthoDB" id="420519at2759"/>
<evidence type="ECO:0000256" key="6">
    <source>
        <dbReference type="ARBA" id="ARBA00023180"/>
    </source>
</evidence>
<feature type="transmembrane region" description="Helical" evidence="7">
    <location>
        <begin position="581"/>
        <end position="605"/>
    </location>
</feature>
<keyword evidence="6" id="KW-0325">Glycoprotein</keyword>
<feature type="transmembrane region" description="Helical" evidence="7">
    <location>
        <begin position="337"/>
        <end position="358"/>
    </location>
</feature>
<feature type="transmembrane region" description="Helical" evidence="7">
    <location>
        <begin position="537"/>
        <end position="561"/>
    </location>
</feature>
<dbReference type="PANTHER" id="PTHR12385:SF14">
    <property type="entry name" value="CHOLINE TRANSPORTER-LIKE 2"/>
    <property type="match status" value="1"/>
</dbReference>
<keyword evidence="10" id="KW-1185">Reference proteome</keyword>
<evidence type="ECO:0000256" key="3">
    <source>
        <dbReference type="ARBA" id="ARBA00022692"/>
    </source>
</evidence>
<feature type="transmembrane region" description="Helical" evidence="7">
    <location>
        <begin position="311"/>
        <end position="331"/>
    </location>
</feature>
<evidence type="ECO:0000256" key="7">
    <source>
        <dbReference type="RuleBase" id="RU368066"/>
    </source>
</evidence>
<dbReference type="PANTHER" id="PTHR12385">
    <property type="entry name" value="CHOLINE TRANSPORTER-LIKE (SLC FAMILY 44)"/>
    <property type="match status" value="1"/>
</dbReference>
<accession>A0A8S0ZXY8</accession>
<proteinExistence type="inferred from homology"/>
<evidence type="ECO:0000313" key="11">
    <source>
        <dbReference type="Proteomes" id="UP000494256"/>
    </source>
</evidence>
<feature type="transmembrane region" description="Helical" evidence="7">
    <location>
        <begin position="440"/>
        <end position="461"/>
    </location>
</feature>
<feature type="transmembrane region" description="Helical" evidence="7">
    <location>
        <begin position="722"/>
        <end position="740"/>
    </location>
</feature>
<keyword evidence="3 7" id="KW-0812">Transmembrane</keyword>
<dbReference type="Proteomes" id="UP000494256">
    <property type="component" value="Unassembled WGS sequence"/>
</dbReference>
<keyword evidence="5 7" id="KW-0472">Membrane</keyword>
<evidence type="ECO:0000256" key="1">
    <source>
        <dbReference type="ARBA" id="ARBA00004141"/>
    </source>
</evidence>
<evidence type="ECO:0000313" key="8">
    <source>
        <dbReference type="EMBL" id="CAB3236911.1"/>
    </source>
</evidence>
<comment type="subcellular location">
    <subcellularLocation>
        <location evidence="7">Cell membrane</location>
        <topology evidence="7">Multi-pass membrane protein</topology>
    </subcellularLocation>
    <subcellularLocation>
        <location evidence="1">Membrane</location>
        <topology evidence="1">Multi-pass membrane protein</topology>
    </subcellularLocation>
</comment>
<gene>
    <name evidence="9" type="ORF">APLA_LOCUS14961</name>
    <name evidence="8" type="ORF">APLA_LOCUS7573</name>
</gene>
<comment type="similarity">
    <text evidence="2 7">Belongs to the CTL (choline transporter-like) family.</text>
</comment>
<dbReference type="GO" id="GO:0022857">
    <property type="term" value="F:transmembrane transporter activity"/>
    <property type="evidence" value="ECO:0007669"/>
    <property type="project" value="UniProtKB-UniRule"/>
</dbReference>
<evidence type="ECO:0000256" key="5">
    <source>
        <dbReference type="ARBA" id="ARBA00023136"/>
    </source>
</evidence>
<dbReference type="EMBL" id="CADEBC010000575">
    <property type="protein sequence ID" value="CAB3255482.1"/>
    <property type="molecule type" value="Genomic_DNA"/>
</dbReference>
<feature type="transmembrane region" description="Helical" evidence="7">
    <location>
        <begin position="683"/>
        <end position="702"/>
    </location>
</feature>
<evidence type="ECO:0000313" key="10">
    <source>
        <dbReference type="Proteomes" id="UP000494106"/>
    </source>
</evidence>
<dbReference type="GO" id="GO:0005886">
    <property type="term" value="C:plasma membrane"/>
    <property type="evidence" value="ECO:0007669"/>
    <property type="project" value="UniProtKB-SubCell"/>
</dbReference>
<protein>
    <recommendedName>
        <fullName evidence="7">Choline transporter-like protein</fullName>
    </recommendedName>
</protein>
<feature type="transmembrane region" description="Helical" evidence="7">
    <location>
        <begin position="390"/>
        <end position="411"/>
    </location>
</feature>
<evidence type="ECO:0000256" key="2">
    <source>
        <dbReference type="ARBA" id="ARBA00007168"/>
    </source>
</evidence>
<organism evidence="8 11">
    <name type="scientific">Arctia plantaginis</name>
    <name type="common">Wood tiger moth</name>
    <name type="synonym">Phalaena plantaginis</name>
    <dbReference type="NCBI Taxonomy" id="874455"/>
    <lineage>
        <taxon>Eukaryota</taxon>
        <taxon>Metazoa</taxon>
        <taxon>Ecdysozoa</taxon>
        <taxon>Arthropoda</taxon>
        <taxon>Hexapoda</taxon>
        <taxon>Insecta</taxon>
        <taxon>Pterygota</taxon>
        <taxon>Neoptera</taxon>
        <taxon>Endopterygota</taxon>
        <taxon>Lepidoptera</taxon>
        <taxon>Glossata</taxon>
        <taxon>Ditrysia</taxon>
        <taxon>Noctuoidea</taxon>
        <taxon>Erebidae</taxon>
        <taxon>Arctiinae</taxon>
        <taxon>Arctia</taxon>
    </lineage>
</organism>
<evidence type="ECO:0000256" key="4">
    <source>
        <dbReference type="ARBA" id="ARBA00022989"/>
    </source>
</evidence>
<reference evidence="10 11" key="1">
    <citation type="submission" date="2020-04" db="EMBL/GenBank/DDBJ databases">
        <authorList>
            <person name="Wallbank WR R."/>
            <person name="Pardo Diaz C."/>
            <person name="Kozak K."/>
            <person name="Martin S."/>
            <person name="Jiggins C."/>
            <person name="Moest M."/>
            <person name="Warren A I."/>
            <person name="Byers J.R.P. K."/>
            <person name="Montejo-Kovacevich G."/>
            <person name="Yen C E."/>
        </authorList>
    </citation>
    <scope>NUCLEOTIDE SEQUENCE [LARGE SCALE GENOMIC DNA]</scope>
</reference>
<dbReference type="Pfam" id="PF04515">
    <property type="entry name" value="Choline_transpo"/>
    <property type="match status" value="1"/>
</dbReference>